<dbReference type="AlphaFoldDB" id="A0A0W8FNE5"/>
<gene>
    <name evidence="2" type="ORF">ASZ90_007739</name>
</gene>
<dbReference type="EMBL" id="LNQE01000964">
    <property type="protein sequence ID" value="KUG22456.1"/>
    <property type="molecule type" value="Genomic_DNA"/>
</dbReference>
<feature type="domain" description="AMP-dependent synthetase/ligase" evidence="1">
    <location>
        <begin position="9"/>
        <end position="392"/>
    </location>
</feature>
<protein>
    <submittedName>
        <fullName evidence="2">Amp-dependent synthetase/ligase in alkane synthesis cluster</fullName>
    </submittedName>
</protein>
<dbReference type="GO" id="GO:0016874">
    <property type="term" value="F:ligase activity"/>
    <property type="evidence" value="ECO:0007669"/>
    <property type="project" value="UniProtKB-KW"/>
</dbReference>
<keyword evidence="2" id="KW-0436">Ligase</keyword>
<organism evidence="2">
    <name type="scientific">hydrocarbon metagenome</name>
    <dbReference type="NCBI Taxonomy" id="938273"/>
    <lineage>
        <taxon>unclassified sequences</taxon>
        <taxon>metagenomes</taxon>
        <taxon>ecological metagenomes</taxon>
    </lineage>
</organism>
<dbReference type="NCBIfam" id="NF006754">
    <property type="entry name" value="PRK09274.1"/>
    <property type="match status" value="1"/>
</dbReference>
<dbReference type="InterPro" id="IPR050237">
    <property type="entry name" value="ATP-dep_AMP-bd_enzyme"/>
</dbReference>
<dbReference type="Pfam" id="PF00501">
    <property type="entry name" value="AMP-binding"/>
    <property type="match status" value="1"/>
</dbReference>
<comment type="caution">
    <text evidence="2">The sequence shown here is derived from an EMBL/GenBank/DDBJ whole genome shotgun (WGS) entry which is preliminary data.</text>
</comment>
<dbReference type="Gene3D" id="3.40.50.12780">
    <property type="entry name" value="N-terminal domain of ligase-like"/>
    <property type="match status" value="1"/>
</dbReference>
<sequence length="541" mass="60055">MNIADRFTQIARTHQQKIAVKFPRRAGNKYNYDVITFGELESLVDKYANGLSQIGFSRGSKTLLFVRPSLQFPALVFALFKLGVIPVLIDPGMGRKNLLAAIEEVAPEGLIAEPEVHFLSLLFGKSFKSVKFKVSTKWPQIGNCVPLVHLESCDATFVSEQLEPDEMAAILFTSGGTGRPKGVVYTHKIYTEQTRLLQELFDLSDNEIDLPCFPLFSLFTLCMGMTSCIPDMDPSKPATANPKKLLQNITDNKVTFMAGSPAIWERLGDYCAENKITLPSVKYLVMFGAPVRNELHEKFKQVLPNGTTYTPYGATECLPVSKISGKIILDQTAALTEKGNGTCVGTPVPGVEVTIIDISDDIIENIKNARLLGPYQIGEIIVKGDIVTANYYQFPLETALAKIADDESFWHRIGDLGYIDDHGRIWFCGRKTHRVETPLGLLCSVNCEAIFNAHSGVSRSALVGLGEKGKQSAAIVIERNELGKKYGRKVLEKELLNMAKNNSLTAQIKSVHFCDHFPVDVRHNIKIDRLKLANYVLRRKI</sequence>
<accession>A0A0W8FNE5</accession>
<dbReference type="InterPro" id="IPR000873">
    <property type="entry name" value="AMP-dep_synth/lig_dom"/>
</dbReference>
<evidence type="ECO:0000259" key="1">
    <source>
        <dbReference type="Pfam" id="PF00501"/>
    </source>
</evidence>
<dbReference type="SUPFAM" id="SSF56801">
    <property type="entry name" value="Acetyl-CoA synthetase-like"/>
    <property type="match status" value="1"/>
</dbReference>
<reference evidence="2" key="1">
    <citation type="journal article" date="2015" name="Proc. Natl. Acad. Sci. U.S.A.">
        <title>Networks of energetic and metabolic interactions define dynamics in microbial communities.</title>
        <authorList>
            <person name="Embree M."/>
            <person name="Liu J.K."/>
            <person name="Al-Bassam M.M."/>
            <person name="Zengler K."/>
        </authorList>
    </citation>
    <scope>NUCLEOTIDE SEQUENCE</scope>
</reference>
<dbReference type="PANTHER" id="PTHR43767:SF1">
    <property type="entry name" value="NONRIBOSOMAL PEPTIDE SYNTHASE PES1 (EUROFUNG)-RELATED"/>
    <property type="match status" value="1"/>
</dbReference>
<dbReference type="InterPro" id="IPR042099">
    <property type="entry name" value="ANL_N_sf"/>
</dbReference>
<dbReference type="PANTHER" id="PTHR43767">
    <property type="entry name" value="LONG-CHAIN-FATTY-ACID--COA LIGASE"/>
    <property type="match status" value="1"/>
</dbReference>
<name>A0A0W8FNE5_9ZZZZ</name>
<evidence type="ECO:0000313" key="2">
    <source>
        <dbReference type="EMBL" id="KUG22456.1"/>
    </source>
</evidence>
<proteinExistence type="predicted"/>